<evidence type="ECO:0000256" key="1">
    <source>
        <dbReference type="SAM" id="Coils"/>
    </source>
</evidence>
<sequence>MMVSAALHQLLSVCRSTLMFHCFKFQGHTAVGHGTRFGTVKTQRDFLNMSSLTSCLTHVIPATQCRGGQTGFPTTAPGSGPSGPTCEQGDFPIHYEVVDCPVQSRQLSEQNSSLLKMLAQCEDENLQLSLEITELQTKLLRIKSDEISEHLHSKCPEKDRPFPFRQQEQAALRQQLPKEYVSFYLFLLLWHHRSVWEEKGEKDKKKQRACEKEQKQSQTGSQSQTQEAKTVGKLKGEEAGNCREQAKVLQEHLKTQAKLLHTEDVISDMKKKVCHLQASMKSGQDCADQKHTSQVPHFHTGHEKERQEAGTTVDKVVRDQADVAVVAEPEKISASEPKQTEQQSTAGGLLVTLKRIEAMVSSALGTAELVKQSERRVSQVREKMESITQKVEKALGRAANTDELLKISEERPSQVSISVQLILKQAQYPS</sequence>
<dbReference type="Proteomes" id="UP001476798">
    <property type="component" value="Unassembled WGS sequence"/>
</dbReference>
<protein>
    <submittedName>
        <fullName evidence="4">Uncharacterized protein</fullName>
    </submittedName>
</protein>
<proteinExistence type="predicted"/>
<feature type="chain" id="PRO_5046317636" evidence="3">
    <location>
        <begin position="17"/>
        <end position="430"/>
    </location>
</feature>
<dbReference type="EMBL" id="JAHRIO010070146">
    <property type="protein sequence ID" value="MEQ2180741.1"/>
    <property type="molecule type" value="Genomic_DNA"/>
</dbReference>
<reference evidence="4 5" key="1">
    <citation type="submission" date="2021-06" db="EMBL/GenBank/DDBJ databases">
        <authorList>
            <person name="Palmer J.M."/>
        </authorList>
    </citation>
    <scope>NUCLEOTIDE SEQUENCE [LARGE SCALE GENOMIC DNA]</scope>
    <source>
        <strain evidence="4 5">GA_2019</strain>
        <tissue evidence="4">Muscle</tissue>
    </source>
</reference>
<accession>A0ABV0PBD5</accession>
<keyword evidence="1" id="KW-0175">Coiled coil</keyword>
<organism evidence="4 5">
    <name type="scientific">Goodea atripinnis</name>
    <dbReference type="NCBI Taxonomy" id="208336"/>
    <lineage>
        <taxon>Eukaryota</taxon>
        <taxon>Metazoa</taxon>
        <taxon>Chordata</taxon>
        <taxon>Craniata</taxon>
        <taxon>Vertebrata</taxon>
        <taxon>Euteleostomi</taxon>
        <taxon>Actinopterygii</taxon>
        <taxon>Neopterygii</taxon>
        <taxon>Teleostei</taxon>
        <taxon>Neoteleostei</taxon>
        <taxon>Acanthomorphata</taxon>
        <taxon>Ovalentaria</taxon>
        <taxon>Atherinomorphae</taxon>
        <taxon>Cyprinodontiformes</taxon>
        <taxon>Goodeidae</taxon>
        <taxon>Goodea</taxon>
    </lineage>
</organism>
<evidence type="ECO:0000313" key="5">
    <source>
        <dbReference type="Proteomes" id="UP001476798"/>
    </source>
</evidence>
<gene>
    <name evidence="4" type="ORF">GOODEAATRI_004305</name>
</gene>
<keyword evidence="5" id="KW-1185">Reference proteome</keyword>
<feature type="compositionally biased region" description="Low complexity" evidence="2">
    <location>
        <begin position="216"/>
        <end position="227"/>
    </location>
</feature>
<feature type="coiled-coil region" evidence="1">
    <location>
        <begin position="104"/>
        <end position="138"/>
    </location>
</feature>
<feature type="region of interest" description="Disordered" evidence="2">
    <location>
        <begin position="207"/>
        <end position="237"/>
    </location>
</feature>
<keyword evidence="3" id="KW-0732">Signal</keyword>
<feature type="signal peptide" evidence="3">
    <location>
        <begin position="1"/>
        <end position="16"/>
    </location>
</feature>
<evidence type="ECO:0000313" key="4">
    <source>
        <dbReference type="EMBL" id="MEQ2180741.1"/>
    </source>
</evidence>
<comment type="caution">
    <text evidence="4">The sequence shown here is derived from an EMBL/GenBank/DDBJ whole genome shotgun (WGS) entry which is preliminary data.</text>
</comment>
<feature type="coiled-coil region" evidence="1">
    <location>
        <begin position="370"/>
        <end position="397"/>
    </location>
</feature>
<evidence type="ECO:0000256" key="3">
    <source>
        <dbReference type="SAM" id="SignalP"/>
    </source>
</evidence>
<evidence type="ECO:0000256" key="2">
    <source>
        <dbReference type="SAM" id="MobiDB-lite"/>
    </source>
</evidence>
<name>A0ABV0PBD5_9TELE</name>